<evidence type="ECO:0000313" key="3">
    <source>
        <dbReference type="Proteomes" id="UP000006906"/>
    </source>
</evidence>
<dbReference type="KEGG" id="cre:CHLRE_14g610801v5"/>
<keyword evidence="1" id="KW-1133">Transmembrane helix</keyword>
<organism evidence="2 3">
    <name type="scientific">Chlamydomonas reinhardtii</name>
    <name type="common">Chlamydomonas smithii</name>
    <dbReference type="NCBI Taxonomy" id="3055"/>
    <lineage>
        <taxon>Eukaryota</taxon>
        <taxon>Viridiplantae</taxon>
        <taxon>Chlorophyta</taxon>
        <taxon>core chlorophytes</taxon>
        <taxon>Chlorophyceae</taxon>
        <taxon>CS clade</taxon>
        <taxon>Chlamydomonadales</taxon>
        <taxon>Chlamydomonadaceae</taxon>
        <taxon>Chlamydomonas</taxon>
    </lineage>
</organism>
<name>A0A2K3CXA3_CHLRE</name>
<dbReference type="Proteomes" id="UP000006906">
    <property type="component" value="Chromosome 14"/>
</dbReference>
<dbReference type="GeneID" id="66056165"/>
<reference evidence="2 3" key="1">
    <citation type="journal article" date="2007" name="Science">
        <title>The Chlamydomonas genome reveals the evolution of key animal and plant functions.</title>
        <authorList>
            <person name="Merchant S.S."/>
            <person name="Prochnik S.E."/>
            <person name="Vallon O."/>
            <person name="Harris E.H."/>
            <person name="Karpowicz S.J."/>
            <person name="Witman G.B."/>
            <person name="Terry A."/>
            <person name="Salamov A."/>
            <person name="Fritz-Laylin L.K."/>
            <person name="Marechal-Drouard L."/>
            <person name="Marshall W.F."/>
            <person name="Qu L.H."/>
            <person name="Nelson D.R."/>
            <person name="Sanderfoot A.A."/>
            <person name="Spalding M.H."/>
            <person name="Kapitonov V.V."/>
            <person name="Ren Q."/>
            <person name="Ferris P."/>
            <person name="Lindquist E."/>
            <person name="Shapiro H."/>
            <person name="Lucas S.M."/>
            <person name="Grimwood J."/>
            <person name="Schmutz J."/>
            <person name="Cardol P."/>
            <person name="Cerutti H."/>
            <person name="Chanfreau G."/>
            <person name="Chen C.L."/>
            <person name="Cognat V."/>
            <person name="Croft M.T."/>
            <person name="Dent R."/>
            <person name="Dutcher S."/>
            <person name="Fernandez E."/>
            <person name="Fukuzawa H."/>
            <person name="Gonzalez-Ballester D."/>
            <person name="Gonzalez-Halphen D."/>
            <person name="Hallmann A."/>
            <person name="Hanikenne M."/>
            <person name="Hippler M."/>
            <person name="Inwood W."/>
            <person name="Jabbari K."/>
            <person name="Kalanon M."/>
            <person name="Kuras R."/>
            <person name="Lefebvre P.A."/>
            <person name="Lemaire S.D."/>
            <person name="Lobanov A.V."/>
            <person name="Lohr M."/>
            <person name="Manuell A."/>
            <person name="Meier I."/>
            <person name="Mets L."/>
            <person name="Mittag M."/>
            <person name="Mittelmeier T."/>
            <person name="Moroney J.V."/>
            <person name="Moseley J."/>
            <person name="Napoli C."/>
            <person name="Nedelcu A.M."/>
            <person name="Niyogi K."/>
            <person name="Novoselov S.V."/>
            <person name="Paulsen I.T."/>
            <person name="Pazour G."/>
            <person name="Purton S."/>
            <person name="Ral J.P."/>
            <person name="Riano-Pachon D.M."/>
            <person name="Riekhof W."/>
            <person name="Rymarquis L."/>
            <person name="Schroda M."/>
            <person name="Stern D."/>
            <person name="Umen J."/>
            <person name="Willows R."/>
            <person name="Wilson N."/>
            <person name="Zimmer S.L."/>
            <person name="Allmer J."/>
            <person name="Balk J."/>
            <person name="Bisova K."/>
            <person name="Chen C.J."/>
            <person name="Elias M."/>
            <person name="Gendler K."/>
            <person name="Hauser C."/>
            <person name="Lamb M.R."/>
            <person name="Ledford H."/>
            <person name="Long J.C."/>
            <person name="Minagawa J."/>
            <person name="Page M.D."/>
            <person name="Pan J."/>
            <person name="Pootakham W."/>
            <person name="Roje S."/>
            <person name="Rose A."/>
            <person name="Stahlberg E."/>
            <person name="Terauchi A.M."/>
            <person name="Yang P."/>
            <person name="Ball S."/>
            <person name="Bowler C."/>
            <person name="Dieckmann C.L."/>
            <person name="Gladyshev V.N."/>
            <person name="Green P."/>
            <person name="Jorgensen R."/>
            <person name="Mayfield S."/>
            <person name="Mueller-Roeber B."/>
            <person name="Rajamani S."/>
            <person name="Sayre R.T."/>
            <person name="Brokstein P."/>
            <person name="Dubchak I."/>
            <person name="Goodstein D."/>
            <person name="Hornick L."/>
            <person name="Huang Y.W."/>
            <person name="Jhaveri J."/>
            <person name="Luo Y."/>
            <person name="Martinez D."/>
            <person name="Ngau W.C."/>
            <person name="Otillar B."/>
            <person name="Poliakov A."/>
            <person name="Porter A."/>
            <person name="Szajkowski L."/>
            <person name="Werner G."/>
            <person name="Zhou K."/>
            <person name="Grigoriev I.V."/>
            <person name="Rokhsar D.S."/>
            <person name="Grossman A.R."/>
        </authorList>
    </citation>
    <scope>NUCLEOTIDE SEQUENCE [LARGE SCALE GENOMIC DNA]</scope>
    <source>
        <strain evidence="3">CC-503</strain>
    </source>
</reference>
<keyword evidence="1" id="KW-0472">Membrane</keyword>
<feature type="transmembrane region" description="Helical" evidence="1">
    <location>
        <begin position="80"/>
        <end position="105"/>
    </location>
</feature>
<protein>
    <submittedName>
        <fullName evidence="2">Uncharacterized protein</fullName>
    </submittedName>
</protein>
<keyword evidence="3" id="KW-1185">Reference proteome</keyword>
<gene>
    <name evidence="2" type="ORF">CHLRE_14g610801v5</name>
</gene>
<dbReference type="EMBL" id="CM008975">
    <property type="protein sequence ID" value="PNW72898.1"/>
    <property type="molecule type" value="Genomic_DNA"/>
</dbReference>
<dbReference type="AlphaFoldDB" id="A0A2K3CXA3"/>
<dbReference type="OrthoDB" id="10453453at2759"/>
<evidence type="ECO:0000256" key="1">
    <source>
        <dbReference type="SAM" id="Phobius"/>
    </source>
</evidence>
<evidence type="ECO:0000313" key="2">
    <source>
        <dbReference type="EMBL" id="PNW72898.1"/>
    </source>
</evidence>
<accession>A0A2K3CXA3</accession>
<keyword evidence="1" id="KW-0812">Transmembrane</keyword>
<dbReference type="InParanoid" id="A0A2K3CXA3"/>
<feature type="transmembrane region" description="Helical" evidence="1">
    <location>
        <begin position="51"/>
        <end position="73"/>
    </location>
</feature>
<sequence>MYVAACVGAIAANANAVVVASFTYSLSSVIPERRFIEWLARKTQNSVGRNISMWVQCGLVAMLLCIVLAAALLHGWVMGIVAGGVALVLFTTGQVANLLILRTFIAMTDEDQSNKKEAVRSWKDTFSIIAASLTSQPLPPRSDQ</sequence>
<dbReference type="Gramene" id="PNW72898">
    <property type="protein sequence ID" value="PNW72898"/>
    <property type="gene ID" value="CHLRE_14g610801v5"/>
</dbReference>
<dbReference type="RefSeq" id="XP_042916653.1">
    <property type="nucleotide sequence ID" value="XM_043069980.1"/>
</dbReference>
<proteinExistence type="predicted"/>